<feature type="chain" id="PRO_5001500605" evidence="2">
    <location>
        <begin position="19"/>
        <end position="458"/>
    </location>
</feature>
<sequence>MVVPVAASFLLACAGAPAASPTPAPGARGTADEASVEGTGVKGGVSTATTAASAPASQGSTTQPPRAPALPPPAAGLQLAYHETFEAPFAEPEAWTEDTYGPKSPWHVDDFDEDGAFFAEAGGELFRAGLRSFRAFRKSFTHGRDGWLTVELYGRDQNCDGVPESGGRFTSEGGKAHLVSKRHHDGAILRSTRPLPARYRVEVTVSGIRFGGAGPGGWLSPDGSKLNGYDGDEIGDPWRFRTSTPIPLPAITDNGVYFLCITDYARPAPHNNVFIHHHRKVVMDTDNNIPAWSAVWNPHTKRAEPDGSHYVSMIFLDGRAFGSPWTGNEFISFTPSGFQEGAVFVDKYLDGEAYTFVVERDGEAYTLAVSGRFHHGGDTTYVARRRFRDDPPTWHYNQTPGELGAPPMRETVKLGSRTFEAWPADVGYPDHFFFGDPHINYYEGTAAFDDVKLYLPAQ</sequence>
<feature type="region of interest" description="Disordered" evidence="1">
    <location>
        <begin position="17"/>
        <end position="74"/>
    </location>
</feature>
<feature type="compositionally biased region" description="Low complexity" evidence="1">
    <location>
        <begin position="44"/>
        <end position="64"/>
    </location>
</feature>
<gene>
    <name evidence="3" type="ORF">CAP_4972</name>
</gene>
<feature type="signal peptide" evidence="2">
    <location>
        <begin position="1"/>
        <end position="18"/>
    </location>
</feature>
<evidence type="ECO:0000256" key="2">
    <source>
        <dbReference type="SAM" id="SignalP"/>
    </source>
</evidence>
<keyword evidence="2" id="KW-0732">Signal</keyword>
<organism evidence="3 4">
    <name type="scientific">Chondromyces apiculatus DSM 436</name>
    <dbReference type="NCBI Taxonomy" id="1192034"/>
    <lineage>
        <taxon>Bacteria</taxon>
        <taxon>Pseudomonadati</taxon>
        <taxon>Myxococcota</taxon>
        <taxon>Polyangia</taxon>
        <taxon>Polyangiales</taxon>
        <taxon>Polyangiaceae</taxon>
        <taxon>Chondromyces</taxon>
    </lineage>
</organism>
<evidence type="ECO:0000256" key="1">
    <source>
        <dbReference type="SAM" id="MobiDB-lite"/>
    </source>
</evidence>
<dbReference type="EMBL" id="ASRX01000004">
    <property type="protein sequence ID" value="EYF08356.1"/>
    <property type="molecule type" value="Genomic_DNA"/>
</dbReference>
<feature type="compositionally biased region" description="Low complexity" evidence="1">
    <location>
        <begin position="17"/>
        <end position="29"/>
    </location>
</feature>
<comment type="caution">
    <text evidence="3">The sequence shown here is derived from an EMBL/GenBank/DDBJ whole genome shotgun (WGS) entry which is preliminary data.</text>
</comment>
<reference evidence="3 4" key="1">
    <citation type="submission" date="2013-05" db="EMBL/GenBank/DDBJ databases">
        <title>Genome assembly of Chondromyces apiculatus DSM 436.</title>
        <authorList>
            <person name="Sharma G."/>
            <person name="Khatri I."/>
            <person name="Kaur C."/>
            <person name="Mayilraj S."/>
            <person name="Subramanian S."/>
        </authorList>
    </citation>
    <scope>NUCLEOTIDE SEQUENCE [LARGE SCALE GENOMIC DNA]</scope>
    <source>
        <strain evidence="3 4">DSM 436</strain>
    </source>
</reference>
<protein>
    <submittedName>
        <fullName evidence="3">Uncharacterized protein</fullName>
    </submittedName>
</protein>
<evidence type="ECO:0000313" key="3">
    <source>
        <dbReference type="EMBL" id="EYF08356.1"/>
    </source>
</evidence>
<accession>A0A017TI95</accession>
<dbReference type="Proteomes" id="UP000019678">
    <property type="component" value="Unassembled WGS sequence"/>
</dbReference>
<evidence type="ECO:0000313" key="4">
    <source>
        <dbReference type="Proteomes" id="UP000019678"/>
    </source>
</evidence>
<dbReference type="AlphaFoldDB" id="A0A017TI95"/>
<keyword evidence="4" id="KW-1185">Reference proteome</keyword>
<feature type="compositionally biased region" description="Pro residues" evidence="1">
    <location>
        <begin position="65"/>
        <end position="74"/>
    </location>
</feature>
<name>A0A017TI95_9BACT</name>
<proteinExistence type="predicted"/>
<dbReference type="eggNOG" id="ENOG5033WC9">
    <property type="taxonomic scope" value="Bacteria"/>
</dbReference>